<evidence type="ECO:0000313" key="7">
    <source>
        <dbReference type="Proteomes" id="UP001161405"/>
    </source>
</evidence>
<dbReference type="Pfam" id="PF04828">
    <property type="entry name" value="GFA"/>
    <property type="match status" value="1"/>
</dbReference>
<evidence type="ECO:0000313" key="6">
    <source>
        <dbReference type="EMBL" id="GLQ19003.1"/>
    </source>
</evidence>
<accession>A0ABQ5UV28</accession>
<proteinExistence type="inferred from homology"/>
<name>A0ABQ5UV28_9HYPH</name>
<sequence length="126" mass="14093">MHNGSCQCGAVEFEVTAELEAPDACHCNECRKSTGHYLVSTDVKKDNLKISGEENISWFQSSEKVRRGFCLMCGSTLFFDAIFKDWIGVAMGAFDKPTDTKLAKHIFTAEKGDYYEITDGLPQNEH</sequence>
<evidence type="ECO:0000256" key="3">
    <source>
        <dbReference type="ARBA" id="ARBA00022833"/>
    </source>
</evidence>
<keyword evidence="7" id="KW-1185">Reference proteome</keyword>
<organism evidence="6 7">
    <name type="scientific">Maritalea porphyrae</name>
    <dbReference type="NCBI Taxonomy" id="880732"/>
    <lineage>
        <taxon>Bacteria</taxon>
        <taxon>Pseudomonadati</taxon>
        <taxon>Pseudomonadota</taxon>
        <taxon>Alphaproteobacteria</taxon>
        <taxon>Hyphomicrobiales</taxon>
        <taxon>Devosiaceae</taxon>
        <taxon>Maritalea</taxon>
    </lineage>
</organism>
<protein>
    <submittedName>
        <fullName evidence="6">Aldehyde-activating protein</fullName>
    </submittedName>
</protein>
<dbReference type="PROSITE" id="PS51891">
    <property type="entry name" value="CENP_V_GFA"/>
    <property type="match status" value="1"/>
</dbReference>
<comment type="caution">
    <text evidence="6">The sequence shown here is derived from an EMBL/GenBank/DDBJ whole genome shotgun (WGS) entry which is preliminary data.</text>
</comment>
<evidence type="ECO:0000256" key="4">
    <source>
        <dbReference type="ARBA" id="ARBA00023239"/>
    </source>
</evidence>
<reference evidence="6" key="2">
    <citation type="submission" date="2023-01" db="EMBL/GenBank/DDBJ databases">
        <title>Draft genome sequence of Maritalea porphyrae strain NBRC 107169.</title>
        <authorList>
            <person name="Sun Q."/>
            <person name="Mori K."/>
        </authorList>
    </citation>
    <scope>NUCLEOTIDE SEQUENCE</scope>
    <source>
        <strain evidence="6">NBRC 107169</strain>
    </source>
</reference>
<evidence type="ECO:0000256" key="1">
    <source>
        <dbReference type="ARBA" id="ARBA00005495"/>
    </source>
</evidence>
<dbReference type="InterPro" id="IPR006913">
    <property type="entry name" value="CENP-V/GFA"/>
</dbReference>
<reference evidence="6" key="1">
    <citation type="journal article" date="2014" name="Int. J. Syst. Evol. Microbiol.">
        <title>Complete genome of a new Firmicutes species belonging to the dominant human colonic microbiota ('Ruminococcus bicirculans') reveals two chromosomes and a selective capacity to utilize plant glucans.</title>
        <authorList>
            <consortium name="NISC Comparative Sequencing Program"/>
            <person name="Wegmann U."/>
            <person name="Louis P."/>
            <person name="Goesmann A."/>
            <person name="Henrissat B."/>
            <person name="Duncan S.H."/>
            <person name="Flint H.J."/>
        </authorList>
    </citation>
    <scope>NUCLEOTIDE SEQUENCE</scope>
    <source>
        <strain evidence="6">NBRC 107169</strain>
    </source>
</reference>
<evidence type="ECO:0000259" key="5">
    <source>
        <dbReference type="PROSITE" id="PS51891"/>
    </source>
</evidence>
<dbReference type="RefSeq" id="WP_284366171.1">
    <property type="nucleotide sequence ID" value="NZ_BSNI01000002.1"/>
</dbReference>
<dbReference type="PANTHER" id="PTHR33337:SF40">
    <property type="entry name" value="CENP-V_GFA DOMAIN-CONTAINING PROTEIN-RELATED"/>
    <property type="match status" value="1"/>
</dbReference>
<dbReference type="InterPro" id="IPR011057">
    <property type="entry name" value="Mss4-like_sf"/>
</dbReference>
<dbReference type="Proteomes" id="UP001161405">
    <property type="component" value="Unassembled WGS sequence"/>
</dbReference>
<dbReference type="EMBL" id="BSNI01000002">
    <property type="protein sequence ID" value="GLQ19003.1"/>
    <property type="molecule type" value="Genomic_DNA"/>
</dbReference>
<dbReference type="PANTHER" id="PTHR33337">
    <property type="entry name" value="GFA DOMAIN-CONTAINING PROTEIN"/>
    <property type="match status" value="1"/>
</dbReference>
<feature type="domain" description="CENP-V/GFA" evidence="5">
    <location>
        <begin position="2"/>
        <end position="116"/>
    </location>
</feature>
<dbReference type="SUPFAM" id="SSF51316">
    <property type="entry name" value="Mss4-like"/>
    <property type="match status" value="1"/>
</dbReference>
<keyword evidence="2" id="KW-0479">Metal-binding</keyword>
<evidence type="ECO:0000256" key="2">
    <source>
        <dbReference type="ARBA" id="ARBA00022723"/>
    </source>
</evidence>
<dbReference type="Gene3D" id="3.90.1590.10">
    <property type="entry name" value="glutathione-dependent formaldehyde- activating enzyme (gfa)"/>
    <property type="match status" value="1"/>
</dbReference>
<comment type="similarity">
    <text evidence="1">Belongs to the Gfa family.</text>
</comment>
<keyword evidence="4" id="KW-0456">Lyase</keyword>
<keyword evidence="3" id="KW-0862">Zinc</keyword>
<gene>
    <name evidence="6" type="ORF">GCM10007879_32520</name>
</gene>